<gene>
    <name evidence="3" type="ORF">SAMN05216195_101500</name>
</gene>
<dbReference type="InterPro" id="IPR036894">
    <property type="entry name" value="YbaB-like_sf"/>
</dbReference>
<dbReference type="EMBL" id="FOFT01000001">
    <property type="protein sequence ID" value="SEP88936.1"/>
    <property type="molecule type" value="Genomic_DNA"/>
</dbReference>
<reference evidence="4" key="1">
    <citation type="submission" date="2016-10" db="EMBL/GenBank/DDBJ databases">
        <authorList>
            <person name="Varghese N."/>
            <person name="Submissions S."/>
        </authorList>
    </citation>
    <scope>NUCLEOTIDE SEQUENCE [LARGE SCALE GENOMIC DNA]</scope>
    <source>
        <strain evidence="4">CGMCC 4.578</strain>
    </source>
</reference>
<feature type="region of interest" description="Disordered" evidence="2">
    <location>
        <begin position="111"/>
        <end position="162"/>
    </location>
</feature>
<organism evidence="3 4">
    <name type="scientific">Lentzea flaviverrucosa</name>
    <dbReference type="NCBI Taxonomy" id="200379"/>
    <lineage>
        <taxon>Bacteria</taxon>
        <taxon>Bacillati</taxon>
        <taxon>Actinomycetota</taxon>
        <taxon>Actinomycetes</taxon>
        <taxon>Pseudonocardiales</taxon>
        <taxon>Pseudonocardiaceae</taxon>
        <taxon>Lentzea</taxon>
    </lineage>
</organism>
<dbReference type="Proteomes" id="UP000199028">
    <property type="component" value="Unassembled WGS sequence"/>
</dbReference>
<evidence type="ECO:0000313" key="3">
    <source>
        <dbReference type="EMBL" id="SEP88936.1"/>
    </source>
</evidence>
<sequence>MDATHPTRWVEEFEARLADLQQKSQSLEDDIAASTATVTSRDGAVTVTVGPNGGLQNLVLGHRAVELGAAQLTSLILSTARTAQKEAAGKVLEAFKPLGEGTEAYQMVSHVITADEEPETAAGDEEPNERRAPVNTPAPQESRPVRRRRPADDEDGDESQPW</sequence>
<dbReference type="Pfam" id="PF02575">
    <property type="entry name" value="YbaB_DNA_bd"/>
    <property type="match status" value="1"/>
</dbReference>
<keyword evidence="1" id="KW-0175">Coiled coil</keyword>
<feature type="coiled-coil region" evidence="1">
    <location>
        <begin position="10"/>
        <end position="37"/>
    </location>
</feature>
<dbReference type="AlphaFoldDB" id="A0A1H9BIY1"/>
<dbReference type="OrthoDB" id="3695284at2"/>
<proteinExistence type="predicted"/>
<protein>
    <submittedName>
        <fullName evidence="3">YbaB/EbfC DNA-binding family protein</fullName>
    </submittedName>
</protein>
<keyword evidence="4" id="KW-1185">Reference proteome</keyword>
<feature type="compositionally biased region" description="Acidic residues" evidence="2">
    <location>
        <begin position="114"/>
        <end position="127"/>
    </location>
</feature>
<evidence type="ECO:0000256" key="1">
    <source>
        <dbReference type="SAM" id="Coils"/>
    </source>
</evidence>
<dbReference type="Gene3D" id="3.30.1310.10">
    <property type="entry name" value="Nucleoid-associated protein YbaB-like domain"/>
    <property type="match status" value="1"/>
</dbReference>
<evidence type="ECO:0000256" key="2">
    <source>
        <dbReference type="SAM" id="MobiDB-lite"/>
    </source>
</evidence>
<keyword evidence="3" id="KW-0238">DNA-binding</keyword>
<dbReference type="InterPro" id="IPR004401">
    <property type="entry name" value="YbaB/EbfC"/>
</dbReference>
<accession>A0A1H9BIY1</accession>
<dbReference type="GO" id="GO:0003677">
    <property type="term" value="F:DNA binding"/>
    <property type="evidence" value="ECO:0007669"/>
    <property type="project" value="UniProtKB-KW"/>
</dbReference>
<dbReference type="SUPFAM" id="SSF82607">
    <property type="entry name" value="YbaB-like"/>
    <property type="match status" value="1"/>
</dbReference>
<name>A0A1H9BIY1_9PSEU</name>
<feature type="compositionally biased region" description="Acidic residues" evidence="2">
    <location>
        <begin position="152"/>
        <end position="162"/>
    </location>
</feature>
<dbReference type="RefSeq" id="WP_090062853.1">
    <property type="nucleotide sequence ID" value="NZ_FOFT01000001.1"/>
</dbReference>
<evidence type="ECO:0000313" key="4">
    <source>
        <dbReference type="Proteomes" id="UP000199028"/>
    </source>
</evidence>